<gene>
    <name evidence="3" type="ORF">A4S02_13230</name>
</gene>
<feature type="signal peptide" evidence="1">
    <location>
        <begin position="1"/>
        <end position="29"/>
    </location>
</feature>
<dbReference type="Proteomes" id="UP000175973">
    <property type="component" value="Chromosome"/>
</dbReference>
<dbReference type="KEGG" id="aasc:A4S02_13230"/>
<dbReference type="InterPro" id="IPR028096">
    <property type="entry name" value="EfeO_Cupredoxin"/>
</dbReference>
<dbReference type="EMBL" id="CP015164">
    <property type="protein sequence ID" value="AOW47578.1"/>
    <property type="molecule type" value="Genomic_DNA"/>
</dbReference>
<dbReference type="Gene3D" id="2.60.40.420">
    <property type="entry name" value="Cupredoxins - blue copper proteins"/>
    <property type="match status" value="1"/>
</dbReference>
<evidence type="ECO:0000256" key="1">
    <source>
        <dbReference type="SAM" id="SignalP"/>
    </source>
</evidence>
<dbReference type="InterPro" id="IPR008972">
    <property type="entry name" value="Cupredoxin"/>
</dbReference>
<evidence type="ECO:0000259" key="2">
    <source>
        <dbReference type="Pfam" id="PF13473"/>
    </source>
</evidence>
<dbReference type="GeneID" id="60375105"/>
<keyword evidence="1" id="KW-0732">Signal</keyword>
<reference evidence="4" key="1">
    <citation type="submission" date="2016-04" db="EMBL/GenBank/DDBJ databases">
        <authorList>
            <person name="Jeon C.O."/>
            <person name="Cho G.Y."/>
            <person name="Jeong H.I."/>
            <person name="Kim K.H."/>
        </authorList>
    </citation>
    <scope>NUCLEOTIDE SEQUENCE [LARGE SCALE GENOMIC DNA]</scope>
    <source>
        <strain evidence="4">LMG 1590</strain>
    </source>
</reference>
<keyword evidence="4" id="KW-1185">Reference proteome</keyword>
<evidence type="ECO:0000313" key="4">
    <source>
        <dbReference type="Proteomes" id="UP000175973"/>
    </source>
</evidence>
<dbReference type="Pfam" id="PF13473">
    <property type="entry name" value="Cupredoxin_1"/>
    <property type="match status" value="1"/>
</dbReference>
<sequence>MEYHTMKLLVAAIPLLAGAWICFPQQAHSQTVFQLTVKDHHFEPDHITVPAGERFMIELNNQDTTTDEFESYDMKFEKIVVPQGTIKVHAGPLHPGTYTFFDDYHPDEAKGTVTAEEKK</sequence>
<name>A0A1D8QZ55_9PROT</name>
<accession>A0A1D8QZ55</accession>
<organism evidence="3 4">
    <name type="scientific">Acetobacter ascendens</name>
    <dbReference type="NCBI Taxonomy" id="481146"/>
    <lineage>
        <taxon>Bacteria</taxon>
        <taxon>Pseudomonadati</taxon>
        <taxon>Pseudomonadota</taxon>
        <taxon>Alphaproteobacteria</taxon>
        <taxon>Acetobacterales</taxon>
        <taxon>Acetobacteraceae</taxon>
        <taxon>Acetobacter</taxon>
    </lineage>
</organism>
<dbReference type="RefSeq" id="WP_014457553.1">
    <property type="nucleotide sequence ID" value="NZ_CP015164.1"/>
</dbReference>
<evidence type="ECO:0000313" key="3">
    <source>
        <dbReference type="EMBL" id="AOW47578.1"/>
    </source>
</evidence>
<feature type="chain" id="PRO_5009111527" description="EfeO-type cupredoxin-like domain-containing protein" evidence="1">
    <location>
        <begin position="30"/>
        <end position="119"/>
    </location>
</feature>
<dbReference type="AlphaFoldDB" id="A0A1D8QZ55"/>
<proteinExistence type="predicted"/>
<feature type="domain" description="EfeO-type cupredoxin-like" evidence="2">
    <location>
        <begin position="13"/>
        <end position="115"/>
    </location>
</feature>
<protein>
    <recommendedName>
        <fullName evidence="2">EfeO-type cupredoxin-like domain-containing protein</fullName>
    </recommendedName>
</protein>
<dbReference type="SUPFAM" id="SSF49503">
    <property type="entry name" value="Cupredoxins"/>
    <property type="match status" value="1"/>
</dbReference>